<dbReference type="AlphaFoldDB" id="A0A5C2H7A7"/>
<dbReference type="InterPro" id="IPR027417">
    <property type="entry name" value="P-loop_NTPase"/>
</dbReference>
<protein>
    <recommendedName>
        <fullName evidence="1">CobW/HypB/UreG nucleotide-binding domain-containing protein</fullName>
    </recommendedName>
</protein>
<dbReference type="SUPFAM" id="SSF52540">
    <property type="entry name" value="P-loop containing nucleoside triphosphate hydrolases"/>
    <property type="match status" value="1"/>
</dbReference>
<sequence>MRGTPCILVSGYLGAGKTTLINAFLRAPHGLTATVLVNDFGKINIDADLIENSDGETISLTNGCACCSIGDSLLETANRVMMKRPRPDLVIVEASGVAKPDRLSFLLLGVAGLDPARVVTSVDASQACSSAHDKFISGLFRNQIKSADFVAVNRVNSPQDGRFIEGYLEQHAPQTVRIAGLHQAVDSKATSRPSVSQMPDFETGRHDHAEFATQVHIVPENFSIADVERWVKELPTSVHRVKGFVRGNLPGQPEAVFLVSRTRGEVSITETDTSIDQTMLGKIITIAPREMVER</sequence>
<dbReference type="EMBL" id="CP043621">
    <property type="protein sequence ID" value="QEP30603.1"/>
    <property type="molecule type" value="Genomic_DNA"/>
</dbReference>
<gene>
    <name evidence="2" type="ORF">C6Y53_20600</name>
</gene>
<dbReference type="Pfam" id="PF02492">
    <property type="entry name" value="cobW"/>
    <property type="match status" value="1"/>
</dbReference>
<dbReference type="InterPro" id="IPR051316">
    <property type="entry name" value="Zinc-reg_GTPase_activator"/>
</dbReference>
<accession>A0A5C2H7A7</accession>
<evidence type="ECO:0000313" key="3">
    <source>
        <dbReference type="Proteomes" id="UP000237655"/>
    </source>
</evidence>
<geneLocation type="plasmid" evidence="2 3">
    <name>p3</name>
</geneLocation>
<dbReference type="InterPro" id="IPR003495">
    <property type="entry name" value="CobW/HypB/UreG_nucleotide-bd"/>
</dbReference>
<dbReference type="Gene3D" id="3.40.50.300">
    <property type="entry name" value="P-loop containing nucleotide triphosphate hydrolases"/>
    <property type="match status" value="1"/>
</dbReference>
<dbReference type="RefSeq" id="WP_149615773.1">
    <property type="nucleotide sequence ID" value="NZ_CP043621.1"/>
</dbReference>
<evidence type="ECO:0000313" key="2">
    <source>
        <dbReference type="EMBL" id="QEP30603.1"/>
    </source>
</evidence>
<dbReference type="PANTHER" id="PTHR13748">
    <property type="entry name" value="COBW-RELATED"/>
    <property type="match status" value="1"/>
</dbReference>
<proteinExistence type="predicted"/>
<dbReference type="KEGG" id="thas:C6Y53_20600"/>
<name>A0A5C2H7A7_9RHOB</name>
<reference evidence="2 3" key="1">
    <citation type="submission" date="2019-09" db="EMBL/GenBank/DDBJ databases">
        <title>Novel bacterium SH-1.</title>
        <authorList>
            <person name="Kim Y.-S."/>
            <person name="Kim K.-H."/>
        </authorList>
    </citation>
    <scope>NUCLEOTIDE SEQUENCE [LARGE SCALE GENOMIC DNA]</scope>
    <source>
        <strain evidence="2 3">SH-1</strain>
        <plasmid evidence="2 3">p3</plasmid>
    </source>
</reference>
<keyword evidence="2" id="KW-0614">Plasmid</keyword>
<keyword evidence="3" id="KW-1185">Reference proteome</keyword>
<organism evidence="2 3">
    <name type="scientific">Pukyongiella litopenaei</name>
    <dbReference type="NCBI Taxonomy" id="2605946"/>
    <lineage>
        <taxon>Bacteria</taxon>
        <taxon>Pseudomonadati</taxon>
        <taxon>Pseudomonadota</taxon>
        <taxon>Alphaproteobacteria</taxon>
        <taxon>Rhodobacterales</taxon>
        <taxon>Paracoccaceae</taxon>
        <taxon>Pukyongiella</taxon>
    </lineage>
</organism>
<feature type="domain" description="CobW/HypB/UreG nucleotide-binding" evidence="1">
    <location>
        <begin position="5"/>
        <end position="158"/>
    </location>
</feature>
<evidence type="ECO:0000259" key="1">
    <source>
        <dbReference type="Pfam" id="PF02492"/>
    </source>
</evidence>
<dbReference type="Proteomes" id="UP000237655">
    <property type="component" value="Plasmid p3"/>
</dbReference>